<name>A0AAN6VWQ4_9PEZI</name>
<reference evidence="4" key="2">
    <citation type="submission" date="2023-05" db="EMBL/GenBank/DDBJ databases">
        <authorList>
            <consortium name="Lawrence Berkeley National Laboratory"/>
            <person name="Steindorff A."/>
            <person name="Hensen N."/>
            <person name="Bonometti L."/>
            <person name="Westerberg I."/>
            <person name="Brannstrom I.O."/>
            <person name="Guillou S."/>
            <person name="Cros-Aarteil S."/>
            <person name="Calhoun S."/>
            <person name="Haridas S."/>
            <person name="Kuo A."/>
            <person name="Mondo S."/>
            <person name="Pangilinan J."/>
            <person name="Riley R."/>
            <person name="Labutti K."/>
            <person name="Andreopoulos B."/>
            <person name="Lipzen A."/>
            <person name="Chen C."/>
            <person name="Yanf M."/>
            <person name="Daum C."/>
            <person name="Ng V."/>
            <person name="Clum A."/>
            <person name="Ohm R."/>
            <person name="Martin F."/>
            <person name="Silar P."/>
            <person name="Natvig D."/>
            <person name="Lalanne C."/>
            <person name="Gautier V."/>
            <person name="Ament-Velasquez S.L."/>
            <person name="Kruys A."/>
            <person name="Hutchinson M.I."/>
            <person name="Powell A.J."/>
            <person name="Barry K."/>
            <person name="Miller A.N."/>
            <person name="Grigoriev I.V."/>
            <person name="Debuchy R."/>
            <person name="Gladieux P."/>
            <person name="Thoren M.H."/>
            <person name="Johannesson H."/>
        </authorList>
    </citation>
    <scope>NUCLEOTIDE SEQUENCE</scope>
    <source>
        <strain evidence="4">CBS 538.74</strain>
    </source>
</reference>
<reference evidence="4" key="1">
    <citation type="journal article" date="2023" name="Mol. Phylogenet. Evol.">
        <title>Genome-scale phylogeny and comparative genomics of the fungal order Sordariales.</title>
        <authorList>
            <person name="Hensen N."/>
            <person name="Bonometti L."/>
            <person name="Westerberg I."/>
            <person name="Brannstrom I.O."/>
            <person name="Guillou S."/>
            <person name="Cros-Aarteil S."/>
            <person name="Calhoun S."/>
            <person name="Haridas S."/>
            <person name="Kuo A."/>
            <person name="Mondo S."/>
            <person name="Pangilinan J."/>
            <person name="Riley R."/>
            <person name="LaButti K."/>
            <person name="Andreopoulos B."/>
            <person name="Lipzen A."/>
            <person name="Chen C."/>
            <person name="Yan M."/>
            <person name="Daum C."/>
            <person name="Ng V."/>
            <person name="Clum A."/>
            <person name="Steindorff A."/>
            <person name="Ohm R.A."/>
            <person name="Martin F."/>
            <person name="Silar P."/>
            <person name="Natvig D.O."/>
            <person name="Lalanne C."/>
            <person name="Gautier V."/>
            <person name="Ament-Velasquez S.L."/>
            <person name="Kruys A."/>
            <person name="Hutchinson M.I."/>
            <person name="Powell A.J."/>
            <person name="Barry K."/>
            <person name="Miller A.N."/>
            <person name="Grigoriev I.V."/>
            <person name="Debuchy R."/>
            <person name="Gladieux P."/>
            <person name="Hiltunen Thoren M."/>
            <person name="Johannesson H."/>
        </authorList>
    </citation>
    <scope>NUCLEOTIDE SEQUENCE</scope>
    <source>
        <strain evidence="4">CBS 538.74</strain>
    </source>
</reference>
<evidence type="ECO:0000313" key="4">
    <source>
        <dbReference type="EMBL" id="KAK4157531.1"/>
    </source>
</evidence>
<feature type="domain" description="Phospholipase/carboxylesterase/thioesterase" evidence="3">
    <location>
        <begin position="18"/>
        <end position="176"/>
    </location>
</feature>
<feature type="compositionally biased region" description="Acidic residues" evidence="2">
    <location>
        <begin position="189"/>
        <end position="198"/>
    </location>
</feature>
<feature type="compositionally biased region" description="Basic and acidic residues" evidence="2">
    <location>
        <begin position="199"/>
        <end position="210"/>
    </location>
</feature>
<evidence type="ECO:0000259" key="3">
    <source>
        <dbReference type="Pfam" id="PF02230"/>
    </source>
</evidence>
<dbReference type="Gene3D" id="3.40.50.1820">
    <property type="entry name" value="alpha/beta hydrolase"/>
    <property type="match status" value="1"/>
</dbReference>
<dbReference type="SUPFAM" id="SSF53474">
    <property type="entry name" value="alpha/beta-Hydrolases"/>
    <property type="match status" value="1"/>
</dbReference>
<gene>
    <name evidence="4" type="ORF">C8A00DRAFT_29535</name>
</gene>
<dbReference type="GO" id="GO:0005737">
    <property type="term" value="C:cytoplasm"/>
    <property type="evidence" value="ECO:0007669"/>
    <property type="project" value="TreeGrafter"/>
</dbReference>
<dbReference type="InterPro" id="IPR050565">
    <property type="entry name" value="LYPA1-2/EST-like"/>
</dbReference>
<dbReference type="Proteomes" id="UP001302745">
    <property type="component" value="Unassembled WGS sequence"/>
</dbReference>
<evidence type="ECO:0000256" key="2">
    <source>
        <dbReference type="SAM" id="MobiDB-lite"/>
    </source>
</evidence>
<keyword evidence="5" id="KW-1185">Reference proteome</keyword>
<organism evidence="4 5">
    <name type="scientific">Chaetomidium leptoderma</name>
    <dbReference type="NCBI Taxonomy" id="669021"/>
    <lineage>
        <taxon>Eukaryota</taxon>
        <taxon>Fungi</taxon>
        <taxon>Dikarya</taxon>
        <taxon>Ascomycota</taxon>
        <taxon>Pezizomycotina</taxon>
        <taxon>Sordariomycetes</taxon>
        <taxon>Sordariomycetidae</taxon>
        <taxon>Sordariales</taxon>
        <taxon>Chaetomiaceae</taxon>
        <taxon>Chaetomidium</taxon>
    </lineage>
</organism>
<protein>
    <submittedName>
        <fullName evidence="4">Alpha/Beta hydrolase protein</fullName>
    </submittedName>
</protein>
<keyword evidence="4" id="KW-0378">Hydrolase</keyword>
<sequence>MAPDPPGFFPPTTTINPLSPPHKNTIILLHGRGFSAETFGPALVSTTFPSISSSLTTLQTAHPHTKFLLPLAPRHRATIYKRSIIHQWFDSWHLNQNSPTDTEEWRVVPALRDTIAYVHGLVRQEAALVGGVGNVMLGGMSQGCAASLMALLLWEGEALGGYLGMFGWLVFEREAKRVLLLVAGGGGEKEEEEEQEFDPFERDENERSSGDEEEEEAVGVEARVVRLLREQLELEGAGAVTSRPKSFDTPVFLGHGTDDDKVPFARGREAAECLKAAGLDVQWQAYPGLAHWYSADMLKDMSCFMTDRAGWERPGDTGTM</sequence>
<dbReference type="PANTHER" id="PTHR10655">
    <property type="entry name" value="LYSOPHOSPHOLIPASE-RELATED"/>
    <property type="match status" value="1"/>
</dbReference>
<dbReference type="Pfam" id="PF02230">
    <property type="entry name" value="Abhydrolase_2"/>
    <property type="match status" value="2"/>
</dbReference>
<feature type="domain" description="Phospholipase/carboxylesterase/thioesterase" evidence="3">
    <location>
        <begin position="248"/>
        <end position="305"/>
    </location>
</feature>
<evidence type="ECO:0000256" key="1">
    <source>
        <dbReference type="ARBA" id="ARBA00006499"/>
    </source>
</evidence>
<feature type="region of interest" description="Disordered" evidence="2">
    <location>
        <begin position="188"/>
        <end position="218"/>
    </location>
</feature>
<dbReference type="AlphaFoldDB" id="A0AAN6VWQ4"/>
<dbReference type="PANTHER" id="PTHR10655:SF64">
    <property type="entry name" value="PHOSPHOLIPASE_CARBOXYLESTERASE_THIOESTERASE DOMAIN-CONTAINING PROTEIN"/>
    <property type="match status" value="1"/>
</dbReference>
<accession>A0AAN6VWQ4</accession>
<comment type="similarity">
    <text evidence="1">Belongs to the AB hydrolase superfamily. AB hydrolase 2 family.</text>
</comment>
<proteinExistence type="inferred from homology"/>
<dbReference type="InterPro" id="IPR029058">
    <property type="entry name" value="AB_hydrolase_fold"/>
</dbReference>
<dbReference type="InterPro" id="IPR003140">
    <property type="entry name" value="PLipase/COase/thioEstase"/>
</dbReference>
<dbReference type="GO" id="GO:0008474">
    <property type="term" value="F:palmitoyl-(protein) hydrolase activity"/>
    <property type="evidence" value="ECO:0007669"/>
    <property type="project" value="TreeGrafter"/>
</dbReference>
<comment type="caution">
    <text evidence="4">The sequence shown here is derived from an EMBL/GenBank/DDBJ whole genome shotgun (WGS) entry which is preliminary data.</text>
</comment>
<dbReference type="EMBL" id="MU856849">
    <property type="protein sequence ID" value="KAK4157531.1"/>
    <property type="molecule type" value="Genomic_DNA"/>
</dbReference>
<dbReference type="GO" id="GO:0052689">
    <property type="term" value="F:carboxylic ester hydrolase activity"/>
    <property type="evidence" value="ECO:0007669"/>
    <property type="project" value="TreeGrafter"/>
</dbReference>
<evidence type="ECO:0000313" key="5">
    <source>
        <dbReference type="Proteomes" id="UP001302745"/>
    </source>
</evidence>